<protein>
    <submittedName>
        <fullName evidence="2">Putative resolvase</fullName>
    </submittedName>
</protein>
<dbReference type="SUPFAM" id="SSF53041">
    <property type="entry name" value="Resolvase-like"/>
    <property type="match status" value="1"/>
</dbReference>
<dbReference type="Gene3D" id="3.40.50.1390">
    <property type="entry name" value="Resolvase, N-terminal catalytic domain"/>
    <property type="match status" value="1"/>
</dbReference>
<feature type="domain" description="Resolvase/invertase-type recombinase catalytic" evidence="1">
    <location>
        <begin position="1"/>
        <end position="91"/>
    </location>
</feature>
<name>A0A6V8PX69_9ACTN</name>
<evidence type="ECO:0000259" key="1">
    <source>
        <dbReference type="Pfam" id="PF00239"/>
    </source>
</evidence>
<dbReference type="InterPro" id="IPR036162">
    <property type="entry name" value="Resolvase-like_N_sf"/>
</dbReference>
<dbReference type="InterPro" id="IPR006119">
    <property type="entry name" value="Resolv_N"/>
</dbReference>
<evidence type="ECO:0000313" key="2">
    <source>
        <dbReference type="EMBL" id="GFP35696.1"/>
    </source>
</evidence>
<accession>A0A6V8PX69</accession>
<comment type="caution">
    <text evidence="2">The sequence shown here is derived from an EMBL/GenBank/DDBJ whole genome shotgun (WGS) entry which is preliminary data.</text>
</comment>
<dbReference type="Pfam" id="PF00239">
    <property type="entry name" value="Resolvase"/>
    <property type="match status" value="1"/>
</dbReference>
<evidence type="ECO:0000313" key="3">
    <source>
        <dbReference type="Proteomes" id="UP000576480"/>
    </source>
</evidence>
<dbReference type="EMBL" id="BLSB01000179">
    <property type="protein sequence ID" value="GFP35696.1"/>
    <property type="molecule type" value="Genomic_DNA"/>
</dbReference>
<sequence>SAAENKDNLEGQAKRLRNYCAAKSYRLMTVLKEIGLGINDRWPKLLKLLTDPTITLIVVEHKDRLTRFGINYIEKLLAMQGRRVEVINLAENT</sequence>
<proteinExistence type="predicted"/>
<feature type="non-terminal residue" evidence="2">
    <location>
        <position position="1"/>
    </location>
</feature>
<dbReference type="AlphaFoldDB" id="A0A6V8PX69"/>
<organism evidence="2 3">
    <name type="scientific">Candidatus Hakubella thermalkaliphila</name>
    <dbReference type="NCBI Taxonomy" id="2754717"/>
    <lineage>
        <taxon>Bacteria</taxon>
        <taxon>Bacillati</taxon>
        <taxon>Actinomycetota</taxon>
        <taxon>Actinomycetota incertae sedis</taxon>
        <taxon>Candidatus Hakubellales</taxon>
        <taxon>Candidatus Hakubellaceae</taxon>
        <taxon>Candidatus Hakubella</taxon>
    </lineage>
</organism>
<dbReference type="GO" id="GO:0000150">
    <property type="term" value="F:DNA strand exchange activity"/>
    <property type="evidence" value="ECO:0007669"/>
    <property type="project" value="InterPro"/>
</dbReference>
<dbReference type="RefSeq" id="WP_176230229.1">
    <property type="nucleotide sequence ID" value="NZ_BLSB01000179.1"/>
</dbReference>
<gene>
    <name evidence="2" type="ORF">HKBW3S43_01485</name>
</gene>
<reference evidence="2 3" key="1">
    <citation type="journal article" date="2020" name="Front. Microbiol.">
        <title>Single-cell genomics of novel Actinobacteria with the Wood-Ljungdahl pathway discovered in a serpentinizing system.</title>
        <authorList>
            <person name="Merino N."/>
            <person name="Kawai M."/>
            <person name="Boyd E.S."/>
            <person name="Colman D.R."/>
            <person name="McGlynn S.E."/>
            <person name="Nealson K.H."/>
            <person name="Kurokawa K."/>
            <person name="Hongoh Y."/>
        </authorList>
    </citation>
    <scope>NUCLEOTIDE SEQUENCE [LARGE SCALE GENOMIC DNA]</scope>
    <source>
        <strain evidence="2 3">S43</strain>
    </source>
</reference>
<dbReference type="Proteomes" id="UP000576480">
    <property type="component" value="Unassembled WGS sequence"/>
</dbReference>
<dbReference type="GO" id="GO:0003677">
    <property type="term" value="F:DNA binding"/>
    <property type="evidence" value="ECO:0007669"/>
    <property type="project" value="InterPro"/>
</dbReference>